<reference evidence="8 9" key="1">
    <citation type="submission" date="2020-10" db="EMBL/GenBank/DDBJ databases">
        <title>Sequencing the genomes of 1000 actinobacteria strains.</title>
        <authorList>
            <person name="Klenk H.-P."/>
        </authorList>
    </citation>
    <scope>NUCLEOTIDE SEQUENCE [LARGE SCALE GENOMIC DNA]</scope>
    <source>
        <strain evidence="8 9">DSM 46744</strain>
    </source>
</reference>
<keyword evidence="9" id="KW-1185">Reference proteome</keyword>
<evidence type="ECO:0000256" key="1">
    <source>
        <dbReference type="ARBA" id="ARBA00009986"/>
    </source>
</evidence>
<dbReference type="EC" id="1.2.1.3" evidence="3"/>
<dbReference type="PROSITE" id="PS00070">
    <property type="entry name" value="ALDEHYDE_DEHYDR_CYS"/>
    <property type="match status" value="1"/>
</dbReference>
<comment type="similarity">
    <text evidence="1 6">Belongs to the aldehyde dehydrogenase family.</text>
</comment>
<dbReference type="InterPro" id="IPR016163">
    <property type="entry name" value="Ald_DH_C"/>
</dbReference>
<evidence type="ECO:0000256" key="6">
    <source>
        <dbReference type="RuleBase" id="RU003345"/>
    </source>
</evidence>
<dbReference type="PROSITE" id="PS00687">
    <property type="entry name" value="ALDEHYDE_DEHYDR_GLU"/>
    <property type="match status" value="1"/>
</dbReference>
<dbReference type="Pfam" id="PF00171">
    <property type="entry name" value="Aldedh"/>
    <property type="match status" value="1"/>
</dbReference>
<keyword evidence="2 6" id="KW-0560">Oxidoreductase</keyword>
<evidence type="ECO:0000259" key="7">
    <source>
        <dbReference type="Pfam" id="PF00171"/>
    </source>
</evidence>
<dbReference type="Gene3D" id="3.40.605.10">
    <property type="entry name" value="Aldehyde Dehydrogenase, Chain A, domain 1"/>
    <property type="match status" value="1"/>
</dbReference>
<protein>
    <recommendedName>
        <fullName evidence="3">aldehyde dehydrogenase (NAD(+))</fullName>
        <ecNumber evidence="3">1.2.1.3</ecNumber>
    </recommendedName>
</protein>
<evidence type="ECO:0000313" key="8">
    <source>
        <dbReference type="EMBL" id="MBE1531194.1"/>
    </source>
</evidence>
<accession>A0ABR9JL68</accession>
<proteinExistence type="inferred from homology"/>
<dbReference type="InterPro" id="IPR016162">
    <property type="entry name" value="Ald_DH_N"/>
</dbReference>
<evidence type="ECO:0000256" key="2">
    <source>
        <dbReference type="ARBA" id="ARBA00023002"/>
    </source>
</evidence>
<dbReference type="SUPFAM" id="SSF53720">
    <property type="entry name" value="ALDH-like"/>
    <property type="match status" value="1"/>
</dbReference>
<dbReference type="EMBL" id="JADBDZ010000001">
    <property type="protein sequence ID" value="MBE1531194.1"/>
    <property type="molecule type" value="Genomic_DNA"/>
</dbReference>
<dbReference type="Gene3D" id="3.40.309.10">
    <property type="entry name" value="Aldehyde Dehydrogenase, Chain A, domain 2"/>
    <property type="match status" value="1"/>
</dbReference>
<dbReference type="InterPro" id="IPR015590">
    <property type="entry name" value="Aldehyde_DH_dom"/>
</dbReference>
<dbReference type="CDD" id="cd07139">
    <property type="entry name" value="ALDH_AldA-Rv0768"/>
    <property type="match status" value="1"/>
</dbReference>
<dbReference type="RefSeq" id="WP_192758103.1">
    <property type="nucleotide sequence ID" value="NZ_JADBDZ010000001.1"/>
</dbReference>
<dbReference type="InterPro" id="IPR016160">
    <property type="entry name" value="Ald_DH_CS_CYS"/>
</dbReference>
<gene>
    <name evidence="8" type="ORF">H4W34_001027</name>
</gene>
<comment type="catalytic activity">
    <reaction evidence="4">
        <text>an aldehyde + NAD(+) + H2O = a carboxylate + NADH + 2 H(+)</text>
        <dbReference type="Rhea" id="RHEA:16185"/>
        <dbReference type="ChEBI" id="CHEBI:15377"/>
        <dbReference type="ChEBI" id="CHEBI:15378"/>
        <dbReference type="ChEBI" id="CHEBI:17478"/>
        <dbReference type="ChEBI" id="CHEBI:29067"/>
        <dbReference type="ChEBI" id="CHEBI:57540"/>
        <dbReference type="ChEBI" id="CHEBI:57945"/>
        <dbReference type="EC" id="1.2.1.3"/>
    </reaction>
</comment>
<dbReference type="PANTHER" id="PTHR42804">
    <property type="entry name" value="ALDEHYDE DEHYDROGENASE"/>
    <property type="match status" value="1"/>
</dbReference>
<dbReference type="PANTHER" id="PTHR42804:SF1">
    <property type="entry name" value="ALDEHYDE DEHYDROGENASE-RELATED"/>
    <property type="match status" value="1"/>
</dbReference>
<comment type="caution">
    <text evidence="8">The sequence shown here is derived from an EMBL/GenBank/DDBJ whole genome shotgun (WGS) entry which is preliminary data.</text>
</comment>
<evidence type="ECO:0000256" key="5">
    <source>
        <dbReference type="PROSITE-ProRule" id="PRU10007"/>
    </source>
</evidence>
<organism evidence="8 9">
    <name type="scientific">Actinomadura algeriensis</name>
    <dbReference type="NCBI Taxonomy" id="1679523"/>
    <lineage>
        <taxon>Bacteria</taxon>
        <taxon>Bacillati</taxon>
        <taxon>Actinomycetota</taxon>
        <taxon>Actinomycetes</taxon>
        <taxon>Streptosporangiales</taxon>
        <taxon>Thermomonosporaceae</taxon>
        <taxon>Actinomadura</taxon>
    </lineage>
</organism>
<dbReference type="InterPro" id="IPR016161">
    <property type="entry name" value="Ald_DH/histidinol_DH"/>
</dbReference>
<name>A0ABR9JL68_9ACTN</name>
<sequence>MVEQKRLFIGGEWADPATDRVIDVVSPHTEEVIASVAGAAPADADRAVAAARAAFDDGPWPRLDPAERAAAVRRLAELYKGRRKEMARLISDEMGAPITFSKFSQATLPMVLLNAFADIAGTIPWEQARPGRFGADVLVRKEPVGVVAGIVPWNMPQFLLVGKLAPALVAGCAVVVKPSPETPLDALLLAELVAEAGLPPGVVSILPAGPDVGRHLVSHPGVDKVSFTGSTAAGRDVAQACGAALKRASLELGGKSAAIVLDDADPAAVAEGIKIAGLMNSGQACVAQTRVLVPRSRYDEHVDALAAMVRALKVGDPSDPATEVGPLVARRQRERVREYIRSGRDEGARIVVGGDGMPDGLDRGWYVRPTLFADVGNHMRIAREEIFGPVLSVIPHDGDDDALKIANDSEYGLSGSVWTADGERGLRVARGVRTGSFGINQPYSMDPAAPFGGMKASGIGRELGPEGLDGYLESKAISLAAEG</sequence>
<evidence type="ECO:0000256" key="3">
    <source>
        <dbReference type="ARBA" id="ARBA00024226"/>
    </source>
</evidence>
<feature type="active site" evidence="5">
    <location>
        <position position="251"/>
    </location>
</feature>
<dbReference type="Proteomes" id="UP000627838">
    <property type="component" value="Unassembled WGS sequence"/>
</dbReference>
<feature type="domain" description="Aldehyde dehydrogenase" evidence="7">
    <location>
        <begin position="13"/>
        <end position="477"/>
    </location>
</feature>
<evidence type="ECO:0000313" key="9">
    <source>
        <dbReference type="Proteomes" id="UP000627838"/>
    </source>
</evidence>
<evidence type="ECO:0000256" key="4">
    <source>
        <dbReference type="ARBA" id="ARBA00049194"/>
    </source>
</evidence>
<dbReference type="InterPro" id="IPR029510">
    <property type="entry name" value="Ald_DH_CS_GLU"/>
</dbReference>